<feature type="domain" description="EamA" evidence="7">
    <location>
        <begin position="24"/>
        <end position="156"/>
    </location>
</feature>
<proteinExistence type="inferred from homology"/>
<evidence type="ECO:0000259" key="7">
    <source>
        <dbReference type="Pfam" id="PF00892"/>
    </source>
</evidence>
<comment type="subcellular location">
    <subcellularLocation>
        <location evidence="1">Membrane</location>
        <topology evidence="1">Multi-pass membrane protein</topology>
    </subcellularLocation>
</comment>
<evidence type="ECO:0000256" key="5">
    <source>
        <dbReference type="ARBA" id="ARBA00023136"/>
    </source>
</evidence>
<comment type="caution">
    <text evidence="8">The sequence shown here is derived from an EMBL/GenBank/DDBJ whole genome shotgun (WGS) entry which is preliminary data.</text>
</comment>
<dbReference type="SUPFAM" id="SSF103481">
    <property type="entry name" value="Multidrug resistance efflux transporter EmrE"/>
    <property type="match status" value="2"/>
</dbReference>
<dbReference type="InterPro" id="IPR000620">
    <property type="entry name" value="EamA_dom"/>
</dbReference>
<evidence type="ECO:0000256" key="4">
    <source>
        <dbReference type="ARBA" id="ARBA00022989"/>
    </source>
</evidence>
<accession>A0ABV7UHH2</accession>
<feature type="transmembrane region" description="Helical" evidence="6">
    <location>
        <begin position="141"/>
        <end position="160"/>
    </location>
</feature>
<gene>
    <name evidence="8" type="ORF">ACFONL_12445</name>
</gene>
<feature type="domain" description="EamA" evidence="7">
    <location>
        <begin position="172"/>
        <end position="306"/>
    </location>
</feature>
<organism evidence="8 9">
    <name type="scientific">Camelimonas fluminis</name>
    <dbReference type="NCBI Taxonomy" id="1576911"/>
    <lineage>
        <taxon>Bacteria</taxon>
        <taxon>Pseudomonadati</taxon>
        <taxon>Pseudomonadota</taxon>
        <taxon>Alphaproteobacteria</taxon>
        <taxon>Hyphomicrobiales</taxon>
        <taxon>Chelatococcaceae</taxon>
        <taxon>Camelimonas</taxon>
    </lineage>
</organism>
<dbReference type="InterPro" id="IPR037185">
    <property type="entry name" value="EmrE-like"/>
</dbReference>
<feature type="transmembrane region" description="Helical" evidence="6">
    <location>
        <begin position="266"/>
        <end position="285"/>
    </location>
</feature>
<name>A0ABV7UHH2_9HYPH</name>
<feature type="transmembrane region" description="Helical" evidence="6">
    <location>
        <begin position="87"/>
        <end position="106"/>
    </location>
</feature>
<feature type="transmembrane region" description="Helical" evidence="6">
    <location>
        <begin position="112"/>
        <end position="134"/>
    </location>
</feature>
<feature type="transmembrane region" description="Helical" evidence="6">
    <location>
        <begin position="291"/>
        <end position="307"/>
    </location>
</feature>
<evidence type="ECO:0000256" key="1">
    <source>
        <dbReference type="ARBA" id="ARBA00004141"/>
    </source>
</evidence>
<keyword evidence="3 6" id="KW-0812">Transmembrane</keyword>
<evidence type="ECO:0000313" key="8">
    <source>
        <dbReference type="EMBL" id="MFC3638172.1"/>
    </source>
</evidence>
<dbReference type="RefSeq" id="WP_191319516.1">
    <property type="nucleotide sequence ID" value="NZ_BNCG01000009.1"/>
</dbReference>
<feature type="transmembrane region" description="Helical" evidence="6">
    <location>
        <begin position="202"/>
        <end position="222"/>
    </location>
</feature>
<keyword evidence="5 6" id="KW-0472">Membrane</keyword>
<evidence type="ECO:0000256" key="6">
    <source>
        <dbReference type="SAM" id="Phobius"/>
    </source>
</evidence>
<evidence type="ECO:0000313" key="9">
    <source>
        <dbReference type="Proteomes" id="UP001595704"/>
    </source>
</evidence>
<evidence type="ECO:0000256" key="3">
    <source>
        <dbReference type="ARBA" id="ARBA00022692"/>
    </source>
</evidence>
<dbReference type="InterPro" id="IPR050638">
    <property type="entry name" value="AA-Vitamin_Transporters"/>
</dbReference>
<dbReference type="Proteomes" id="UP001595704">
    <property type="component" value="Unassembled WGS sequence"/>
</dbReference>
<sequence>MSAPANAPGSSSLRRLGSSLYSNGPLLLALTTLMWAGNAVASRLAPGHLSPMLMTCVRWMVVLAIVLVLFRRSIASEWPVLKRSWPTVLFLGAIGYTIFNALFYAAGAYTSAINLTLFQSCLPALILVGSFLVFGVRATWIQLLGLLLTMAGVAVAASHGDLASLKQLRLNFGDILTMIACVLYAIYTIGLGKRPAVSGQTLFAGMAAAAFLTSVPLLGWEIASGRVVWPGDALGWGILMFIAIFPSLISQMFYMRAVELIGADRAAVFLNLTPVFGAILGVAILGERFGVYEAAALALVLGGIFLSEKLGRPKQVATKPA</sequence>
<keyword evidence="9" id="KW-1185">Reference proteome</keyword>
<reference evidence="9" key="1">
    <citation type="journal article" date="2019" name="Int. J. Syst. Evol. Microbiol.">
        <title>The Global Catalogue of Microorganisms (GCM) 10K type strain sequencing project: providing services to taxonomists for standard genome sequencing and annotation.</title>
        <authorList>
            <consortium name="The Broad Institute Genomics Platform"/>
            <consortium name="The Broad Institute Genome Sequencing Center for Infectious Disease"/>
            <person name="Wu L."/>
            <person name="Ma J."/>
        </authorList>
    </citation>
    <scope>NUCLEOTIDE SEQUENCE [LARGE SCALE GENOMIC DNA]</scope>
    <source>
        <strain evidence="9">KCTC 42282</strain>
    </source>
</reference>
<dbReference type="EMBL" id="JBHRYC010000058">
    <property type="protein sequence ID" value="MFC3638172.1"/>
    <property type="molecule type" value="Genomic_DNA"/>
</dbReference>
<protein>
    <submittedName>
        <fullName evidence="8">DMT family transporter</fullName>
    </submittedName>
</protein>
<feature type="transmembrane region" description="Helical" evidence="6">
    <location>
        <begin position="234"/>
        <end position="254"/>
    </location>
</feature>
<feature type="transmembrane region" description="Helical" evidence="6">
    <location>
        <begin position="172"/>
        <end position="190"/>
    </location>
</feature>
<comment type="similarity">
    <text evidence="2">Belongs to the EamA transporter family.</text>
</comment>
<feature type="transmembrane region" description="Helical" evidence="6">
    <location>
        <begin position="57"/>
        <end position="75"/>
    </location>
</feature>
<dbReference type="Pfam" id="PF00892">
    <property type="entry name" value="EamA"/>
    <property type="match status" value="2"/>
</dbReference>
<evidence type="ECO:0000256" key="2">
    <source>
        <dbReference type="ARBA" id="ARBA00007362"/>
    </source>
</evidence>
<dbReference type="PANTHER" id="PTHR32322:SF2">
    <property type="entry name" value="EAMA DOMAIN-CONTAINING PROTEIN"/>
    <property type="match status" value="1"/>
</dbReference>
<dbReference type="PANTHER" id="PTHR32322">
    <property type="entry name" value="INNER MEMBRANE TRANSPORTER"/>
    <property type="match status" value="1"/>
</dbReference>
<keyword evidence="4 6" id="KW-1133">Transmembrane helix</keyword>